<keyword evidence="1" id="KW-1133">Transmembrane helix</keyword>
<dbReference type="AlphaFoldDB" id="A0A7S0DJB3"/>
<name>A0A7S0DJB3_9EUKA</name>
<keyword evidence="1" id="KW-0812">Transmembrane</keyword>
<reference evidence="2" key="1">
    <citation type="submission" date="2021-01" db="EMBL/GenBank/DDBJ databases">
        <authorList>
            <person name="Corre E."/>
            <person name="Pelletier E."/>
            <person name="Niang G."/>
            <person name="Scheremetjew M."/>
            <person name="Finn R."/>
            <person name="Kale V."/>
            <person name="Holt S."/>
            <person name="Cochrane G."/>
            <person name="Meng A."/>
            <person name="Brown T."/>
            <person name="Cohen L."/>
        </authorList>
    </citation>
    <scope>NUCLEOTIDE SEQUENCE</scope>
    <source>
        <strain evidence="2">CCMP2058</strain>
    </source>
</reference>
<proteinExistence type="predicted"/>
<evidence type="ECO:0000313" key="2">
    <source>
        <dbReference type="EMBL" id="CAD8456607.1"/>
    </source>
</evidence>
<feature type="transmembrane region" description="Helical" evidence="1">
    <location>
        <begin position="51"/>
        <end position="73"/>
    </location>
</feature>
<organism evidence="2">
    <name type="scientific">Amorphochlora amoebiformis</name>
    <dbReference type="NCBI Taxonomy" id="1561963"/>
    <lineage>
        <taxon>Eukaryota</taxon>
        <taxon>Sar</taxon>
        <taxon>Rhizaria</taxon>
        <taxon>Cercozoa</taxon>
        <taxon>Chlorarachniophyceae</taxon>
        <taxon>Amorphochlora</taxon>
    </lineage>
</organism>
<dbReference type="EMBL" id="HBEM01022785">
    <property type="protein sequence ID" value="CAD8456607.1"/>
    <property type="molecule type" value="Transcribed_RNA"/>
</dbReference>
<sequence>MPKTPSPESSSSSLNFKESLRKKKFVNHVRRQSSFSFVQENLSKALTETNVTLIVSILTLLSTVILQTWYTIVTRNMHYVGTFHALHSEYASPEMLDAIDTVNDFIFEHGIEHYTDVYMRHKKDRIRAPIKDIDHSRRRVVHWYSKVCLFWEKSLIPVHLLQTFPGPERAVYFIRTFEPLEESSRMIYGGPKNGVFDCLRKMYGIWSEAPEDDANAATCSDNNLGGSNAYCPA</sequence>
<accession>A0A7S0DJB3</accession>
<keyword evidence="1" id="KW-0472">Membrane</keyword>
<protein>
    <submittedName>
        <fullName evidence="2">Uncharacterized protein</fullName>
    </submittedName>
</protein>
<gene>
    <name evidence="2" type="ORF">LAMO00422_LOCUS15554</name>
</gene>
<evidence type="ECO:0000256" key="1">
    <source>
        <dbReference type="SAM" id="Phobius"/>
    </source>
</evidence>